<organism evidence="2 3">
    <name type="scientific">Magallana gigas</name>
    <name type="common">Pacific oyster</name>
    <name type="synonym">Crassostrea gigas</name>
    <dbReference type="NCBI Taxonomy" id="29159"/>
    <lineage>
        <taxon>Eukaryota</taxon>
        <taxon>Metazoa</taxon>
        <taxon>Spiralia</taxon>
        <taxon>Lophotrochozoa</taxon>
        <taxon>Mollusca</taxon>
        <taxon>Bivalvia</taxon>
        <taxon>Autobranchia</taxon>
        <taxon>Pteriomorphia</taxon>
        <taxon>Ostreida</taxon>
        <taxon>Ostreoidea</taxon>
        <taxon>Ostreidae</taxon>
        <taxon>Magallana</taxon>
    </lineage>
</organism>
<keyword evidence="3" id="KW-1185">Reference proteome</keyword>
<sequence length="131" mass="14611">MSGLDKVFTAAALLVFMIVLGLKGNVYLSAQYNQRCTNELYACVNNIQVSLDKEIVCRSSQNYFECLNNAAKHFDFNGGTLIDLIDKARRQMSLYCPEPFMSISAISALCLILLTLSSMLLHVATLNNYLE</sequence>
<name>A0A8W8KJN7_MAGGI</name>
<protein>
    <submittedName>
        <fullName evidence="2">Uncharacterized protein</fullName>
    </submittedName>
</protein>
<dbReference type="Proteomes" id="UP000005408">
    <property type="component" value="Unassembled WGS sequence"/>
</dbReference>
<evidence type="ECO:0000313" key="2">
    <source>
        <dbReference type="EnsemblMetazoa" id="G24191.1:cds"/>
    </source>
</evidence>
<dbReference type="EnsemblMetazoa" id="G24191.1">
    <property type="protein sequence ID" value="G24191.1:cds"/>
    <property type="gene ID" value="G24191"/>
</dbReference>
<evidence type="ECO:0000256" key="1">
    <source>
        <dbReference type="SAM" id="Phobius"/>
    </source>
</evidence>
<reference evidence="2" key="1">
    <citation type="submission" date="2022-08" db="UniProtKB">
        <authorList>
            <consortium name="EnsemblMetazoa"/>
        </authorList>
    </citation>
    <scope>IDENTIFICATION</scope>
    <source>
        <strain evidence="2">05x7-T-G4-1.051#20</strain>
    </source>
</reference>
<keyword evidence="1" id="KW-0472">Membrane</keyword>
<accession>A0A8W8KJN7</accession>
<feature type="transmembrane region" description="Helical" evidence="1">
    <location>
        <begin position="100"/>
        <end position="124"/>
    </location>
</feature>
<keyword evidence="1" id="KW-0812">Transmembrane</keyword>
<evidence type="ECO:0000313" key="3">
    <source>
        <dbReference type="Proteomes" id="UP000005408"/>
    </source>
</evidence>
<dbReference type="AlphaFoldDB" id="A0A8W8KJN7"/>
<feature type="transmembrane region" description="Helical" evidence="1">
    <location>
        <begin position="6"/>
        <end position="28"/>
    </location>
</feature>
<proteinExistence type="predicted"/>
<keyword evidence="1" id="KW-1133">Transmembrane helix</keyword>